<comment type="similarity">
    <text evidence="1">Belongs to the thioredoxin family. DsbA subfamily.</text>
</comment>
<reference evidence="10 11" key="1">
    <citation type="submission" date="2019-04" db="EMBL/GenBank/DDBJ databases">
        <title>Complete genome sequence of Arthrobacter sp. ZXY-2 associated with effective atrazine degradation and salt adaptation.</title>
        <authorList>
            <person name="Zhao X."/>
        </authorList>
    </citation>
    <scope>NUCLEOTIDE SEQUENCE [LARGE SCALE GENOMIC DNA]</scope>
    <source>
        <strain evidence="11">ZP60</strain>
    </source>
</reference>
<dbReference type="EMBL" id="CP039375">
    <property type="protein sequence ID" value="QCD66844.1"/>
    <property type="molecule type" value="Genomic_DNA"/>
</dbReference>
<keyword evidence="7" id="KW-0676">Redox-active center</keyword>
<gene>
    <name evidence="10" type="ORF">E5139_14760</name>
</gene>
<sequence>MDEHSPTRRSLLLAGGAAAASLAGCLDSSSGGSEQPDGTATVTTGSISTPVAGDPEADVTVAVYEDFACPHCATFNQEVYPDIRSEYVDSGAIRYEHHDFPLPVDQSVSLEAPNAARAVQDGVGDEAFFEYADLLFENQGSLGPDRYASLAREVDADPSTVKTAAVEQAYEATIEADREGGIDAGVDRTPTALVDGEKVEASYEALSAAIDAAQSDST</sequence>
<comment type="similarity">
    <text evidence="2">Belongs to the glutaredoxin family.</text>
</comment>
<dbReference type="Gene3D" id="3.40.30.10">
    <property type="entry name" value="Glutaredoxin"/>
    <property type="match status" value="1"/>
</dbReference>
<dbReference type="GeneID" id="42180226"/>
<keyword evidence="4" id="KW-0249">Electron transport</keyword>
<feature type="compositionally biased region" description="Polar residues" evidence="8">
    <location>
        <begin position="36"/>
        <end position="49"/>
    </location>
</feature>
<feature type="region of interest" description="Disordered" evidence="8">
    <location>
        <begin position="25"/>
        <end position="52"/>
    </location>
</feature>
<proteinExistence type="inferred from homology"/>
<dbReference type="InterPro" id="IPR013766">
    <property type="entry name" value="Thioredoxin_domain"/>
</dbReference>
<evidence type="ECO:0000313" key="11">
    <source>
        <dbReference type="Proteomes" id="UP000297053"/>
    </source>
</evidence>
<keyword evidence="3" id="KW-0732">Signal</keyword>
<dbReference type="AlphaFoldDB" id="A0A4D6KFJ1"/>
<reference evidence="10 11" key="2">
    <citation type="submission" date="2019-04" db="EMBL/GenBank/DDBJ databases">
        <authorList>
            <person name="Yang S."/>
            <person name="Wei W."/>
        </authorList>
    </citation>
    <scope>NUCLEOTIDE SEQUENCE [LARGE SCALE GENOMIC DNA]</scope>
    <source>
        <strain evidence="11">ZP60</strain>
    </source>
</reference>
<keyword evidence="4" id="KW-0813">Transport</keyword>
<name>A0A4D6KFJ1_9EURY</name>
<keyword evidence="5" id="KW-0560">Oxidoreductase</keyword>
<dbReference type="PANTHER" id="PTHR13887">
    <property type="entry name" value="GLUTATHIONE S-TRANSFERASE KAPPA"/>
    <property type="match status" value="1"/>
</dbReference>
<evidence type="ECO:0000313" key="10">
    <source>
        <dbReference type="EMBL" id="QCD66844.1"/>
    </source>
</evidence>
<evidence type="ECO:0000256" key="4">
    <source>
        <dbReference type="ARBA" id="ARBA00022982"/>
    </source>
</evidence>
<feature type="domain" description="Thioredoxin" evidence="9">
    <location>
        <begin position="29"/>
        <end position="215"/>
    </location>
</feature>
<dbReference type="RefSeq" id="WP_015763279.1">
    <property type="nucleotide sequence ID" value="NZ_CP039375.1"/>
</dbReference>
<dbReference type="KEGG" id="halz:E5139_14760"/>
<dbReference type="Proteomes" id="UP000297053">
    <property type="component" value="Chromosome"/>
</dbReference>
<evidence type="ECO:0000259" key="9">
    <source>
        <dbReference type="PROSITE" id="PS51352"/>
    </source>
</evidence>
<dbReference type="GO" id="GO:0016491">
    <property type="term" value="F:oxidoreductase activity"/>
    <property type="evidence" value="ECO:0007669"/>
    <property type="project" value="UniProtKB-KW"/>
</dbReference>
<organism evidence="10 11">
    <name type="scientific">Halomicrobium mukohataei</name>
    <dbReference type="NCBI Taxonomy" id="57705"/>
    <lineage>
        <taxon>Archaea</taxon>
        <taxon>Methanobacteriati</taxon>
        <taxon>Methanobacteriota</taxon>
        <taxon>Stenosarchaea group</taxon>
        <taxon>Halobacteria</taxon>
        <taxon>Halobacteriales</taxon>
        <taxon>Haloarculaceae</taxon>
        <taxon>Halomicrobium</taxon>
    </lineage>
</organism>
<evidence type="ECO:0000256" key="5">
    <source>
        <dbReference type="ARBA" id="ARBA00023002"/>
    </source>
</evidence>
<evidence type="ECO:0000256" key="7">
    <source>
        <dbReference type="ARBA" id="ARBA00023284"/>
    </source>
</evidence>
<evidence type="ECO:0000256" key="8">
    <source>
        <dbReference type="SAM" id="MobiDB-lite"/>
    </source>
</evidence>
<evidence type="ECO:0000256" key="6">
    <source>
        <dbReference type="ARBA" id="ARBA00023157"/>
    </source>
</evidence>
<protein>
    <submittedName>
        <fullName evidence="10">DsbA family protein</fullName>
    </submittedName>
</protein>
<evidence type="ECO:0000256" key="1">
    <source>
        <dbReference type="ARBA" id="ARBA00005791"/>
    </source>
</evidence>
<dbReference type="InterPro" id="IPR036249">
    <property type="entry name" value="Thioredoxin-like_sf"/>
</dbReference>
<accession>A0A4D6KFJ1</accession>
<dbReference type="OMA" id="APEDRYF"/>
<dbReference type="SUPFAM" id="SSF52833">
    <property type="entry name" value="Thioredoxin-like"/>
    <property type="match status" value="1"/>
</dbReference>
<evidence type="ECO:0000256" key="3">
    <source>
        <dbReference type="ARBA" id="ARBA00022729"/>
    </source>
</evidence>
<dbReference type="PROSITE" id="PS51352">
    <property type="entry name" value="THIOREDOXIN_2"/>
    <property type="match status" value="1"/>
</dbReference>
<dbReference type="PANTHER" id="PTHR13887:SF14">
    <property type="entry name" value="DISULFIDE BOND FORMATION PROTEIN D"/>
    <property type="match status" value="1"/>
</dbReference>
<evidence type="ECO:0000256" key="2">
    <source>
        <dbReference type="ARBA" id="ARBA00007787"/>
    </source>
</evidence>
<dbReference type="InterPro" id="IPR012336">
    <property type="entry name" value="Thioredoxin-like_fold"/>
</dbReference>
<dbReference type="Pfam" id="PF13462">
    <property type="entry name" value="Thioredoxin_4"/>
    <property type="match status" value="1"/>
</dbReference>
<keyword evidence="6" id="KW-1015">Disulfide bond</keyword>